<gene>
    <name evidence="2" type="ORF">MM415A01095_0014</name>
    <name evidence="1" type="ORF">TM448A00739_0010</name>
    <name evidence="3" type="ORF">TM448B01500_0002</name>
</gene>
<protein>
    <submittedName>
        <fullName evidence="1">Uncharacterized protein</fullName>
    </submittedName>
</protein>
<evidence type="ECO:0000313" key="3">
    <source>
        <dbReference type="EMBL" id="QJH99149.1"/>
    </source>
</evidence>
<dbReference type="EMBL" id="MT144772">
    <property type="protein sequence ID" value="QJH99149.1"/>
    <property type="molecule type" value="Genomic_DNA"/>
</dbReference>
<dbReference type="EMBL" id="MT144058">
    <property type="protein sequence ID" value="QJA47806.1"/>
    <property type="molecule type" value="Genomic_DNA"/>
</dbReference>
<sequence length="93" mass="10813">MDQVYFFYEKCRKKELEEEKLSALTLANSLIYVSPSDSKSGARKKQSIWDKFIDSLTWGKIEERGKKKTIEDYKSIFGSLGVLVRNQKKKGDK</sequence>
<dbReference type="AlphaFoldDB" id="A0A6H1ZIQ3"/>
<reference evidence="1" key="1">
    <citation type="submission" date="2020-03" db="EMBL/GenBank/DDBJ databases">
        <title>The deep terrestrial virosphere.</title>
        <authorList>
            <person name="Holmfeldt K."/>
            <person name="Nilsson E."/>
            <person name="Simone D."/>
            <person name="Lopez-Fernandez M."/>
            <person name="Wu X."/>
            <person name="de Brujin I."/>
            <person name="Lundin D."/>
            <person name="Andersson A."/>
            <person name="Bertilsson S."/>
            <person name="Dopson M."/>
        </authorList>
    </citation>
    <scope>NUCLEOTIDE SEQUENCE</scope>
    <source>
        <strain evidence="2">MM415A01095</strain>
        <strain evidence="1">TM448A00739</strain>
        <strain evidence="3">TM448B01500</strain>
    </source>
</reference>
<proteinExistence type="predicted"/>
<dbReference type="EMBL" id="MT142329">
    <property type="protein sequence ID" value="QJA78285.1"/>
    <property type="molecule type" value="Genomic_DNA"/>
</dbReference>
<name>A0A6H1ZIQ3_9ZZZZ</name>
<organism evidence="1">
    <name type="scientific">viral metagenome</name>
    <dbReference type="NCBI Taxonomy" id="1070528"/>
    <lineage>
        <taxon>unclassified sequences</taxon>
        <taxon>metagenomes</taxon>
        <taxon>organismal metagenomes</taxon>
    </lineage>
</organism>
<evidence type="ECO:0000313" key="2">
    <source>
        <dbReference type="EMBL" id="QJA78285.1"/>
    </source>
</evidence>
<accession>A0A6H1ZIQ3</accession>
<evidence type="ECO:0000313" key="1">
    <source>
        <dbReference type="EMBL" id="QJA47806.1"/>
    </source>
</evidence>